<keyword evidence="6" id="KW-0472">Membrane</keyword>
<keyword evidence="8" id="KW-1185">Reference proteome</keyword>
<organism evidence="7 8">
    <name type="scientific">Acetatifactor muris</name>
    <dbReference type="NCBI Taxonomy" id="879566"/>
    <lineage>
        <taxon>Bacteria</taxon>
        <taxon>Bacillati</taxon>
        <taxon>Bacillota</taxon>
        <taxon>Clostridia</taxon>
        <taxon>Lachnospirales</taxon>
        <taxon>Lachnospiraceae</taxon>
        <taxon>Acetatifactor</taxon>
    </lineage>
</organism>
<dbReference type="EMBL" id="OFSM01000017">
    <property type="protein sequence ID" value="SOY30597.1"/>
    <property type="molecule type" value="Genomic_DNA"/>
</dbReference>
<dbReference type="InterPro" id="IPR027417">
    <property type="entry name" value="P-loop_NTPase"/>
</dbReference>
<dbReference type="NCBIfam" id="NF045973">
    <property type="entry name" value="conju_CD1115"/>
    <property type="match status" value="1"/>
</dbReference>
<evidence type="ECO:0000256" key="4">
    <source>
        <dbReference type="ARBA" id="ARBA00022692"/>
    </source>
</evidence>
<dbReference type="PANTHER" id="PTHR37937:SF1">
    <property type="entry name" value="CONJUGATIVE TRANSFER: DNA TRANSPORT"/>
    <property type="match status" value="1"/>
</dbReference>
<dbReference type="InterPro" id="IPR051539">
    <property type="entry name" value="T4SS-coupling_protein"/>
</dbReference>
<dbReference type="Pfam" id="PF02534">
    <property type="entry name" value="T4SS-DNA_transf"/>
    <property type="match status" value="1"/>
</dbReference>
<gene>
    <name evidence="7" type="ORF">AMURIS_03328</name>
</gene>
<dbReference type="RefSeq" id="WP_103240621.1">
    <property type="nucleotide sequence ID" value="NZ_JANJZD010000017.1"/>
</dbReference>
<evidence type="ECO:0000256" key="3">
    <source>
        <dbReference type="ARBA" id="ARBA00022475"/>
    </source>
</evidence>
<evidence type="ECO:0000256" key="6">
    <source>
        <dbReference type="ARBA" id="ARBA00023136"/>
    </source>
</evidence>
<protein>
    <submittedName>
        <fullName evidence="7">Type IV secretory system Conjugative DNA transfer</fullName>
    </submittedName>
</protein>
<accession>A0A2K4ZJD7</accession>
<comment type="similarity">
    <text evidence="2">Belongs to the VirD4/TraG family.</text>
</comment>
<evidence type="ECO:0000256" key="5">
    <source>
        <dbReference type="ARBA" id="ARBA00022989"/>
    </source>
</evidence>
<comment type="subcellular location">
    <subcellularLocation>
        <location evidence="1">Cell membrane</location>
        <topology evidence="1">Multi-pass membrane protein</topology>
    </subcellularLocation>
</comment>
<dbReference type="Proteomes" id="UP000236311">
    <property type="component" value="Unassembled WGS sequence"/>
</dbReference>
<dbReference type="OrthoDB" id="226701at2"/>
<keyword evidence="4" id="KW-0812">Transmembrane</keyword>
<sequence>MFHNVRSNRILAKGVSVSNDTWVTGINNNDLVVGPSGGGKTRGYVVPNILHTQDSLIVADTKGNLRRLYGSHLEKQGYTVMHLDFTDTAATPWGYNPLTYIRKCRDSEANREGDYYNEQDIKKVAQAICPCNNSKDPFWDMAAQMYLEAILLFVLNRLPRKQHDLYQAYTFLTKMGTAELDDVVAEECIAHPDCAFARKFRMVQQNTKADRMDASIKGILAQHLDVVSYSGMKRMFRMQRQVDLGAFLRGKTVLFLSVSDSDRSQDALINLFYTQALQYLMAAADRQPDSRLPIPVRFILDDFSTNTLIPDFDKIISVIRSREIYVSLIVQSLSQLEGLYGEAKAQTIINNCDHCLYLGGTDTRTARYFAEKFNCQVSTVLNLPLDSLFLFTRGSEPRKAVKYELNGDDAYRSLMEAMEQAVDESEAVFGRDGL</sequence>
<dbReference type="Gene3D" id="1.10.8.80">
    <property type="entry name" value="Magnesium chelatase subunit I, C-Terminal domain"/>
    <property type="match status" value="1"/>
</dbReference>
<evidence type="ECO:0000313" key="7">
    <source>
        <dbReference type="EMBL" id="SOY30597.1"/>
    </source>
</evidence>
<dbReference type="SUPFAM" id="SSF52540">
    <property type="entry name" value="P-loop containing nucleoside triphosphate hydrolases"/>
    <property type="match status" value="1"/>
</dbReference>
<dbReference type="PANTHER" id="PTHR37937">
    <property type="entry name" value="CONJUGATIVE TRANSFER: DNA TRANSPORT"/>
    <property type="match status" value="1"/>
</dbReference>
<evidence type="ECO:0000256" key="1">
    <source>
        <dbReference type="ARBA" id="ARBA00004651"/>
    </source>
</evidence>
<dbReference type="InterPro" id="IPR003688">
    <property type="entry name" value="TraG/VirD4"/>
</dbReference>
<keyword evidence="3" id="KW-1003">Cell membrane</keyword>
<evidence type="ECO:0000256" key="2">
    <source>
        <dbReference type="ARBA" id="ARBA00008806"/>
    </source>
</evidence>
<dbReference type="CDD" id="cd01127">
    <property type="entry name" value="TrwB_TraG_TraD_VirD4"/>
    <property type="match status" value="1"/>
</dbReference>
<dbReference type="Gene3D" id="3.40.50.300">
    <property type="entry name" value="P-loop containing nucleotide triphosphate hydrolases"/>
    <property type="match status" value="1"/>
</dbReference>
<keyword evidence="5" id="KW-1133">Transmembrane helix</keyword>
<name>A0A2K4ZJD7_9FIRM</name>
<proteinExistence type="inferred from homology"/>
<evidence type="ECO:0000313" key="8">
    <source>
        <dbReference type="Proteomes" id="UP000236311"/>
    </source>
</evidence>
<dbReference type="GO" id="GO:0005886">
    <property type="term" value="C:plasma membrane"/>
    <property type="evidence" value="ECO:0007669"/>
    <property type="project" value="UniProtKB-SubCell"/>
</dbReference>
<dbReference type="AlphaFoldDB" id="A0A2K4ZJD7"/>
<reference evidence="7 8" key="1">
    <citation type="submission" date="2018-01" db="EMBL/GenBank/DDBJ databases">
        <authorList>
            <person name="Gaut B.S."/>
            <person name="Morton B.R."/>
            <person name="Clegg M.T."/>
            <person name="Duvall M.R."/>
        </authorList>
    </citation>
    <scope>NUCLEOTIDE SEQUENCE [LARGE SCALE GENOMIC DNA]</scope>
    <source>
        <strain evidence="7">GP69</strain>
    </source>
</reference>